<proteinExistence type="predicted"/>
<protein>
    <submittedName>
        <fullName evidence="2">Uncharacterized protein</fullName>
    </submittedName>
</protein>
<name>A0AAV4PGX1_CAEEX</name>
<gene>
    <name evidence="2" type="primary">AVEN_17961_1</name>
    <name evidence="2" type="ORF">CEXT_654521</name>
</gene>
<evidence type="ECO:0000313" key="2">
    <source>
        <dbReference type="EMBL" id="GIX96647.1"/>
    </source>
</evidence>
<sequence length="230" mass="25107">MSSRRGATPPAPPPRDPAGINSIVQRHTDEDMSSDSSSPPRSAPHQKRRSSYENVDGAGFYPNKPPQPLRRSRESLLQRSTPSPAPRHDPWADALSDDAAGMEPSVRRRPPSSCGRAPRSHRGSMPPVECMSSGWGHRSPCTPCCAASPVPFHWCGPPQGWSHFPGYQDFSPFTTTPSPTLYPRSVECLAHVFPVKGYLLLERGIALWGGGNASQKAFQRPLFTLGPHLL</sequence>
<organism evidence="2 3">
    <name type="scientific">Caerostris extrusa</name>
    <name type="common">Bark spider</name>
    <name type="synonym">Caerostris bankana</name>
    <dbReference type="NCBI Taxonomy" id="172846"/>
    <lineage>
        <taxon>Eukaryota</taxon>
        <taxon>Metazoa</taxon>
        <taxon>Ecdysozoa</taxon>
        <taxon>Arthropoda</taxon>
        <taxon>Chelicerata</taxon>
        <taxon>Arachnida</taxon>
        <taxon>Araneae</taxon>
        <taxon>Araneomorphae</taxon>
        <taxon>Entelegynae</taxon>
        <taxon>Araneoidea</taxon>
        <taxon>Araneidae</taxon>
        <taxon>Caerostris</taxon>
    </lineage>
</organism>
<dbReference type="AlphaFoldDB" id="A0AAV4PGX1"/>
<feature type="region of interest" description="Disordered" evidence="1">
    <location>
        <begin position="1"/>
        <end position="126"/>
    </location>
</feature>
<evidence type="ECO:0000313" key="3">
    <source>
        <dbReference type="Proteomes" id="UP001054945"/>
    </source>
</evidence>
<dbReference type="Proteomes" id="UP001054945">
    <property type="component" value="Unassembled WGS sequence"/>
</dbReference>
<keyword evidence="3" id="KW-1185">Reference proteome</keyword>
<evidence type="ECO:0000256" key="1">
    <source>
        <dbReference type="SAM" id="MobiDB-lite"/>
    </source>
</evidence>
<dbReference type="EMBL" id="BPLR01004674">
    <property type="protein sequence ID" value="GIX96647.1"/>
    <property type="molecule type" value="Genomic_DNA"/>
</dbReference>
<comment type="caution">
    <text evidence="2">The sequence shown here is derived from an EMBL/GenBank/DDBJ whole genome shotgun (WGS) entry which is preliminary data.</text>
</comment>
<reference evidence="2 3" key="1">
    <citation type="submission" date="2021-06" db="EMBL/GenBank/DDBJ databases">
        <title>Caerostris extrusa draft genome.</title>
        <authorList>
            <person name="Kono N."/>
            <person name="Arakawa K."/>
        </authorList>
    </citation>
    <scope>NUCLEOTIDE SEQUENCE [LARGE SCALE GENOMIC DNA]</scope>
</reference>
<accession>A0AAV4PGX1</accession>